<proteinExistence type="predicted"/>
<dbReference type="PRINTS" id="PR00248">
    <property type="entry name" value="GPCRMGR"/>
</dbReference>
<sequence>MRFAIDEINRNPTLLPNLTLGFQVYDSCGGIHQELDGTLKMLTGQKEGVPNFNCKKIPPVISTIGHSTSTFSILNAHVLGLYRYPQISYLASSSVLSDKTRFPSFFRTVPSDAFQSKGLAQLVLHFGWTWVGFVAVDDDYGHQGIQVVKQEILRGGACVAFTEYIMSNNLEHISYVTKVIKASTAKAIISFTNDINKVFLLDEMLRQNVTGKLFVASEAWSISYLLSVTRYSSLLAGSIGFSFHSMTIAGFNHFLNSIRPFNTDEGPWTTIFWENVFGCKFIYNISVTNTWGNDKVCTGNESMESILNSDYGASNLNAAFNLYSASHVIAKSLHDMLSCQKDNGPFKYKGCTDIQNFRSWQLSYYIQNVNVKLSNGREVFFDKNGDPPAVYDIVNWQVNADGAMRHVKVGIYDTTRKHGNILVFVNLKETLLDSKLEMCVPVSVCTTSCPVGFRKVLRRDMPVCCFECVSCPLGEISNMTGVLILKDIHKDKCHPKSREFLSFEEPLGSTIATISVFSSSLPFSIFGLFICYKNTPIVRANNFSLSCLLLISMSLCFLSSLAFIGYPQPEKCLLRQVTFGTVFTLCVSCILAKTFMVVFAFMATKPDSGLKRWASPRVSYIIVALSSFLQLVLCISWISLAPPFTEDNIQTKRGIIIVECNEGSPTAFWCMLGYLGLLATISFIVAFLARRLPDSFNEAKFITFSMLAFLSVWVSYIPASLSSTGKYTVAMEVFAILSSTWALVICMFAPKCFIILFRPDMNSRGHLMGKSKI</sequence>
<keyword evidence="2" id="KW-1003">Cell membrane</keyword>
<dbReference type="InterPro" id="IPR017979">
    <property type="entry name" value="GPCR_3_CS"/>
</dbReference>
<accession>A0A8C5PCB3</accession>
<dbReference type="PANTHER" id="PTHR24061:SF0">
    <property type="entry name" value="C-FAMILY ODORANT RECEPTOR OLFCT1"/>
    <property type="match status" value="1"/>
</dbReference>
<dbReference type="GeneTree" id="ENSGT00950000182788"/>
<dbReference type="Gene3D" id="3.40.50.2300">
    <property type="match status" value="2"/>
</dbReference>
<feature type="domain" description="G-protein coupled receptors family 3 profile" evidence="12">
    <location>
        <begin position="507"/>
        <end position="771"/>
    </location>
</feature>
<dbReference type="PROSITE" id="PS50259">
    <property type="entry name" value="G_PROTEIN_RECEP_F3_4"/>
    <property type="match status" value="1"/>
</dbReference>
<dbReference type="PANTHER" id="PTHR24061">
    <property type="entry name" value="CALCIUM-SENSING RECEPTOR-RELATED"/>
    <property type="match status" value="1"/>
</dbReference>
<dbReference type="GO" id="GO:0004930">
    <property type="term" value="F:G protein-coupled receptor activity"/>
    <property type="evidence" value="ECO:0007669"/>
    <property type="project" value="UniProtKB-KW"/>
</dbReference>
<keyword evidence="10" id="KW-0807">Transducer</keyword>
<evidence type="ECO:0000256" key="4">
    <source>
        <dbReference type="ARBA" id="ARBA00022729"/>
    </source>
</evidence>
<evidence type="ECO:0000313" key="13">
    <source>
        <dbReference type="Ensembl" id="ENSLLEP00000013807.1"/>
    </source>
</evidence>
<dbReference type="PRINTS" id="PR01535">
    <property type="entry name" value="VOMERONASL2R"/>
</dbReference>
<dbReference type="InterPro" id="IPR000337">
    <property type="entry name" value="GPCR_3"/>
</dbReference>
<dbReference type="AlphaFoldDB" id="A0A8C5PCB3"/>
<keyword evidence="8" id="KW-0675">Receptor</keyword>
<keyword evidence="9" id="KW-0325">Glycoprotein</keyword>
<feature type="transmembrane region" description="Helical" evidence="11">
    <location>
        <begin position="666"/>
        <end position="689"/>
    </location>
</feature>
<dbReference type="GO" id="GO:0005886">
    <property type="term" value="C:plasma membrane"/>
    <property type="evidence" value="ECO:0007669"/>
    <property type="project" value="UniProtKB-SubCell"/>
</dbReference>
<evidence type="ECO:0000313" key="14">
    <source>
        <dbReference type="Proteomes" id="UP000694569"/>
    </source>
</evidence>
<feature type="transmembrane region" description="Helical" evidence="11">
    <location>
        <begin position="701"/>
        <end position="721"/>
    </location>
</feature>
<reference evidence="13" key="2">
    <citation type="submission" date="2025-09" db="UniProtKB">
        <authorList>
            <consortium name="Ensembl"/>
        </authorList>
    </citation>
    <scope>IDENTIFICATION</scope>
</reference>
<evidence type="ECO:0000256" key="7">
    <source>
        <dbReference type="ARBA" id="ARBA00023136"/>
    </source>
</evidence>
<evidence type="ECO:0000256" key="8">
    <source>
        <dbReference type="ARBA" id="ARBA00023170"/>
    </source>
</evidence>
<protein>
    <recommendedName>
        <fullName evidence="12">G-protein coupled receptors family 3 profile domain-containing protein</fullName>
    </recommendedName>
</protein>
<dbReference type="Gene3D" id="2.10.50.30">
    <property type="entry name" value="GPCR, family 3, nine cysteines domain"/>
    <property type="match status" value="1"/>
</dbReference>
<keyword evidence="7 11" id="KW-0472">Membrane</keyword>
<dbReference type="InterPro" id="IPR000068">
    <property type="entry name" value="GPCR_3_Ca_sens_rcpt-rel"/>
</dbReference>
<name>A0A8C5PCB3_9ANUR</name>
<dbReference type="InterPro" id="IPR011500">
    <property type="entry name" value="GPCR_3_9-Cys_dom"/>
</dbReference>
<keyword evidence="3 11" id="KW-0812">Transmembrane</keyword>
<dbReference type="InterPro" id="IPR028082">
    <property type="entry name" value="Peripla_BP_I"/>
</dbReference>
<dbReference type="InterPro" id="IPR001828">
    <property type="entry name" value="ANF_lig-bd_rcpt"/>
</dbReference>
<keyword evidence="4" id="KW-0732">Signal</keyword>
<evidence type="ECO:0000256" key="10">
    <source>
        <dbReference type="ARBA" id="ARBA00023224"/>
    </source>
</evidence>
<dbReference type="Ensembl" id="ENSLLET00000014341.1">
    <property type="protein sequence ID" value="ENSLLEP00000013807.1"/>
    <property type="gene ID" value="ENSLLEG00000008663.1"/>
</dbReference>
<evidence type="ECO:0000256" key="3">
    <source>
        <dbReference type="ARBA" id="ARBA00022692"/>
    </source>
</evidence>
<dbReference type="Proteomes" id="UP000694569">
    <property type="component" value="Unplaced"/>
</dbReference>
<dbReference type="InterPro" id="IPR004073">
    <property type="entry name" value="GPCR_3_vmron_rcpt_2"/>
</dbReference>
<evidence type="ECO:0000256" key="2">
    <source>
        <dbReference type="ARBA" id="ARBA00022475"/>
    </source>
</evidence>
<evidence type="ECO:0000256" key="9">
    <source>
        <dbReference type="ARBA" id="ARBA00023180"/>
    </source>
</evidence>
<dbReference type="CDD" id="cd15283">
    <property type="entry name" value="7tmC_V2R_pheromone"/>
    <property type="match status" value="1"/>
</dbReference>
<evidence type="ECO:0000256" key="11">
    <source>
        <dbReference type="SAM" id="Phobius"/>
    </source>
</evidence>
<dbReference type="SUPFAM" id="SSF53822">
    <property type="entry name" value="Periplasmic binding protein-like I"/>
    <property type="match status" value="1"/>
</dbReference>
<keyword evidence="6" id="KW-0297">G-protein coupled receptor</keyword>
<feature type="transmembrane region" description="Helical" evidence="11">
    <location>
        <begin position="733"/>
        <end position="757"/>
    </location>
</feature>
<feature type="transmembrane region" description="Helical" evidence="11">
    <location>
        <begin position="620"/>
        <end position="640"/>
    </location>
</feature>
<evidence type="ECO:0000256" key="5">
    <source>
        <dbReference type="ARBA" id="ARBA00022989"/>
    </source>
</evidence>
<keyword evidence="5 11" id="KW-1133">Transmembrane helix</keyword>
<keyword evidence="14" id="KW-1185">Reference proteome</keyword>
<dbReference type="InterPro" id="IPR017978">
    <property type="entry name" value="GPCR_3_C"/>
</dbReference>
<dbReference type="InterPro" id="IPR038550">
    <property type="entry name" value="GPCR_3_9-Cys_sf"/>
</dbReference>
<dbReference type="FunFam" id="3.40.50.2300:FF:000016">
    <property type="entry name" value="Taste 1 receptor member 2"/>
    <property type="match status" value="1"/>
</dbReference>
<evidence type="ECO:0000256" key="1">
    <source>
        <dbReference type="ARBA" id="ARBA00004651"/>
    </source>
</evidence>
<dbReference type="Pfam" id="PF01094">
    <property type="entry name" value="ANF_receptor"/>
    <property type="match status" value="1"/>
</dbReference>
<dbReference type="Pfam" id="PF07562">
    <property type="entry name" value="NCD3G"/>
    <property type="match status" value="1"/>
</dbReference>
<dbReference type="Pfam" id="PF00003">
    <property type="entry name" value="7tm_3"/>
    <property type="match status" value="1"/>
</dbReference>
<comment type="subcellular location">
    <subcellularLocation>
        <location evidence="1">Cell membrane</location>
        <topology evidence="1">Multi-pass membrane protein</topology>
    </subcellularLocation>
</comment>
<organism evidence="13 14">
    <name type="scientific">Leptobrachium leishanense</name>
    <name type="common">Leishan spiny toad</name>
    <dbReference type="NCBI Taxonomy" id="445787"/>
    <lineage>
        <taxon>Eukaryota</taxon>
        <taxon>Metazoa</taxon>
        <taxon>Chordata</taxon>
        <taxon>Craniata</taxon>
        <taxon>Vertebrata</taxon>
        <taxon>Euteleostomi</taxon>
        <taxon>Amphibia</taxon>
        <taxon>Batrachia</taxon>
        <taxon>Anura</taxon>
        <taxon>Pelobatoidea</taxon>
        <taxon>Megophryidae</taxon>
        <taxon>Leptobrachium</taxon>
    </lineage>
</organism>
<feature type="transmembrane region" description="Helical" evidence="11">
    <location>
        <begin position="543"/>
        <end position="566"/>
    </location>
</feature>
<feature type="transmembrane region" description="Helical" evidence="11">
    <location>
        <begin position="578"/>
        <end position="599"/>
    </location>
</feature>
<evidence type="ECO:0000256" key="6">
    <source>
        <dbReference type="ARBA" id="ARBA00023040"/>
    </source>
</evidence>
<reference evidence="13" key="1">
    <citation type="submission" date="2025-08" db="UniProtKB">
        <authorList>
            <consortium name="Ensembl"/>
        </authorList>
    </citation>
    <scope>IDENTIFICATION</scope>
</reference>
<feature type="transmembrane region" description="Helical" evidence="11">
    <location>
        <begin position="507"/>
        <end position="531"/>
    </location>
</feature>
<evidence type="ECO:0000259" key="12">
    <source>
        <dbReference type="PROSITE" id="PS50259"/>
    </source>
</evidence>
<dbReference type="PROSITE" id="PS00981">
    <property type="entry name" value="G_PROTEIN_RECEP_F3_3"/>
    <property type="match status" value="1"/>
</dbReference>